<evidence type="ECO:0000256" key="2">
    <source>
        <dbReference type="ARBA" id="ARBA00004174"/>
    </source>
</evidence>
<evidence type="ECO:0000256" key="5">
    <source>
        <dbReference type="ARBA" id="ARBA00022617"/>
    </source>
</evidence>
<dbReference type="PANTHER" id="PTHR24292">
    <property type="entry name" value="CYTOCHROME P450"/>
    <property type="match status" value="1"/>
</dbReference>
<keyword evidence="15" id="KW-1133">Transmembrane helix</keyword>
<dbReference type="InterPro" id="IPR050476">
    <property type="entry name" value="Insect_CytP450_Detox"/>
</dbReference>
<dbReference type="GO" id="GO:0004497">
    <property type="term" value="F:monooxygenase activity"/>
    <property type="evidence" value="ECO:0007669"/>
    <property type="project" value="UniProtKB-KW"/>
</dbReference>
<dbReference type="SUPFAM" id="SSF48264">
    <property type="entry name" value="Cytochrome P450"/>
    <property type="match status" value="1"/>
</dbReference>
<evidence type="ECO:0000256" key="1">
    <source>
        <dbReference type="ARBA" id="ARBA00001971"/>
    </source>
</evidence>
<evidence type="ECO:0000313" key="17">
    <source>
        <dbReference type="RefSeq" id="XP_014477364.1"/>
    </source>
</evidence>
<evidence type="ECO:0000256" key="7">
    <source>
        <dbReference type="ARBA" id="ARBA00022824"/>
    </source>
</evidence>
<dbReference type="PANTHER" id="PTHR24292:SF54">
    <property type="entry name" value="CYP9F3-RELATED"/>
    <property type="match status" value="1"/>
</dbReference>
<evidence type="ECO:0000256" key="4">
    <source>
        <dbReference type="ARBA" id="ARBA00010617"/>
    </source>
</evidence>
<dbReference type="FunFam" id="1.10.630.10:FF:000042">
    <property type="entry name" value="Cytochrome P450"/>
    <property type="match status" value="1"/>
</dbReference>
<proteinExistence type="inferred from homology"/>
<organism evidence="16 17">
    <name type="scientific">Dinoponera quadriceps</name>
    <name type="common">South American ant</name>
    <dbReference type="NCBI Taxonomy" id="609295"/>
    <lineage>
        <taxon>Eukaryota</taxon>
        <taxon>Metazoa</taxon>
        <taxon>Ecdysozoa</taxon>
        <taxon>Arthropoda</taxon>
        <taxon>Hexapoda</taxon>
        <taxon>Insecta</taxon>
        <taxon>Pterygota</taxon>
        <taxon>Neoptera</taxon>
        <taxon>Endopterygota</taxon>
        <taxon>Hymenoptera</taxon>
        <taxon>Apocrita</taxon>
        <taxon>Aculeata</taxon>
        <taxon>Formicoidea</taxon>
        <taxon>Formicidae</taxon>
        <taxon>Ponerinae</taxon>
        <taxon>Ponerini</taxon>
        <taxon>Dinoponera</taxon>
    </lineage>
</organism>
<dbReference type="InterPro" id="IPR017972">
    <property type="entry name" value="Cyt_P450_CS"/>
</dbReference>
<feature type="transmembrane region" description="Helical" evidence="15">
    <location>
        <begin position="33"/>
        <end position="49"/>
    </location>
</feature>
<dbReference type="InterPro" id="IPR036396">
    <property type="entry name" value="Cyt_P450_sf"/>
</dbReference>
<keyword evidence="12 15" id="KW-0472">Membrane</keyword>
<dbReference type="PRINTS" id="PR00385">
    <property type="entry name" value="P450"/>
</dbReference>
<evidence type="ECO:0000256" key="8">
    <source>
        <dbReference type="ARBA" id="ARBA00022848"/>
    </source>
</evidence>
<keyword evidence="9 14" id="KW-0560">Oxidoreductase</keyword>
<keyword evidence="10 13" id="KW-0408">Iron</keyword>
<dbReference type="GO" id="GO:0005506">
    <property type="term" value="F:iron ion binding"/>
    <property type="evidence" value="ECO:0007669"/>
    <property type="project" value="InterPro"/>
</dbReference>
<keyword evidence="15" id="KW-0812">Transmembrane</keyword>
<comment type="similarity">
    <text evidence="4 14">Belongs to the cytochrome P450 family.</text>
</comment>
<keyword evidence="7" id="KW-0256">Endoplasmic reticulum</keyword>
<keyword evidence="11 14" id="KW-0503">Monooxygenase</keyword>
<dbReference type="PRINTS" id="PR00463">
    <property type="entry name" value="EP450I"/>
</dbReference>
<sequence>MDYWTISLSIVIGAVGIYYLFKEFNYFKRHNIIHIPSFPIVGPMLPLIFRRISVIELFQELYNFNPDAKYVGFYVATRPVILLRDPELMKEILIKNFDSFPNRIGFGTVKDALFSKNLFSLKGQKWRDVRTMLSPAFTSSKMKIMFTLMLECAVDFTRSLLEISTDKSEMDMKDAFTKYTNDVIATCAFGIKVNSMSDPTNDFYVYGKEVTSFQGLRGLRFFFFSAFPRLTQFLGFKLISDDAGRFFRNVIKSTIHTRDTENITRPDMIQLMMDIRGKREAEKELTIEEMTAQAFLFFFGGFETSATAMSFVTQVISDKPDVQAKLRQEIDKVLEDSNGEVTYEAINHLEYLDAVINEVLRLYPPNVMLERLCEMDYELPSALPNGKPFILKKGQVIWASVYSIQHDEKYFDDPEEFRPERFLGNNTYHNSPYYAPFGLGPRMCIANRFALLEMKVMLFHLLALCELRPCAKTVLPIKMSKSTFAMAPEGGFWLNVRRRNDVHPTIRSLTLNNDAANF</sequence>
<dbReference type="Gene3D" id="1.10.630.10">
    <property type="entry name" value="Cytochrome P450"/>
    <property type="match status" value="1"/>
</dbReference>
<dbReference type="OrthoDB" id="2789670at2759"/>
<name>A0A6P3XHD0_DINQU</name>
<dbReference type="PROSITE" id="PS00086">
    <property type="entry name" value="CYTOCHROME_P450"/>
    <property type="match status" value="1"/>
</dbReference>
<comment type="cofactor">
    <cofactor evidence="1 13">
        <name>heme</name>
        <dbReference type="ChEBI" id="CHEBI:30413"/>
    </cofactor>
</comment>
<evidence type="ECO:0000256" key="12">
    <source>
        <dbReference type="ARBA" id="ARBA00023136"/>
    </source>
</evidence>
<keyword evidence="8" id="KW-0492">Microsome</keyword>
<evidence type="ECO:0000256" key="3">
    <source>
        <dbReference type="ARBA" id="ARBA00004406"/>
    </source>
</evidence>
<feature type="transmembrane region" description="Helical" evidence="15">
    <location>
        <begin position="6"/>
        <end position="21"/>
    </location>
</feature>
<dbReference type="KEGG" id="dqu:106745883"/>
<evidence type="ECO:0000256" key="13">
    <source>
        <dbReference type="PIRSR" id="PIRSR602401-1"/>
    </source>
</evidence>
<dbReference type="GeneID" id="106745883"/>
<comment type="subcellular location">
    <subcellularLocation>
        <location evidence="3">Endoplasmic reticulum membrane</location>
        <topology evidence="3">Peripheral membrane protein</topology>
    </subcellularLocation>
    <subcellularLocation>
        <location evidence="2">Microsome membrane</location>
        <topology evidence="2">Peripheral membrane protein</topology>
    </subcellularLocation>
</comment>
<reference evidence="17" key="1">
    <citation type="submission" date="2025-08" db="UniProtKB">
        <authorList>
            <consortium name="RefSeq"/>
        </authorList>
    </citation>
    <scope>IDENTIFICATION</scope>
</reference>
<dbReference type="InterPro" id="IPR002401">
    <property type="entry name" value="Cyt_P450_E_grp-I"/>
</dbReference>
<dbReference type="CDD" id="cd11056">
    <property type="entry name" value="CYP6-like"/>
    <property type="match status" value="1"/>
</dbReference>
<evidence type="ECO:0000256" key="10">
    <source>
        <dbReference type="ARBA" id="ARBA00023004"/>
    </source>
</evidence>
<dbReference type="Proteomes" id="UP000515204">
    <property type="component" value="Unplaced"/>
</dbReference>
<accession>A0A6P3XHD0</accession>
<dbReference type="RefSeq" id="XP_014477364.1">
    <property type="nucleotide sequence ID" value="XM_014621878.1"/>
</dbReference>
<evidence type="ECO:0000256" key="9">
    <source>
        <dbReference type="ARBA" id="ARBA00023002"/>
    </source>
</evidence>
<evidence type="ECO:0000256" key="15">
    <source>
        <dbReference type="SAM" id="Phobius"/>
    </source>
</evidence>
<evidence type="ECO:0000313" key="16">
    <source>
        <dbReference type="Proteomes" id="UP000515204"/>
    </source>
</evidence>
<evidence type="ECO:0000256" key="11">
    <source>
        <dbReference type="ARBA" id="ARBA00023033"/>
    </source>
</evidence>
<dbReference type="Pfam" id="PF00067">
    <property type="entry name" value="p450"/>
    <property type="match status" value="1"/>
</dbReference>
<keyword evidence="5 13" id="KW-0349">Heme</keyword>
<keyword evidence="6 13" id="KW-0479">Metal-binding</keyword>
<protein>
    <submittedName>
        <fullName evidence="17">Cytochrome P450 9e2-like</fullName>
    </submittedName>
</protein>
<dbReference type="AlphaFoldDB" id="A0A6P3XHD0"/>
<keyword evidence="16" id="KW-1185">Reference proteome</keyword>
<dbReference type="GO" id="GO:0005789">
    <property type="term" value="C:endoplasmic reticulum membrane"/>
    <property type="evidence" value="ECO:0007669"/>
    <property type="project" value="UniProtKB-SubCell"/>
</dbReference>
<evidence type="ECO:0000256" key="6">
    <source>
        <dbReference type="ARBA" id="ARBA00022723"/>
    </source>
</evidence>
<feature type="binding site" description="axial binding residue" evidence="13">
    <location>
        <position position="444"/>
    </location>
    <ligand>
        <name>heme</name>
        <dbReference type="ChEBI" id="CHEBI:30413"/>
    </ligand>
    <ligandPart>
        <name>Fe</name>
        <dbReference type="ChEBI" id="CHEBI:18248"/>
    </ligandPart>
</feature>
<dbReference type="GO" id="GO:0016705">
    <property type="term" value="F:oxidoreductase activity, acting on paired donors, with incorporation or reduction of molecular oxygen"/>
    <property type="evidence" value="ECO:0007669"/>
    <property type="project" value="InterPro"/>
</dbReference>
<dbReference type="InterPro" id="IPR001128">
    <property type="entry name" value="Cyt_P450"/>
</dbReference>
<gene>
    <name evidence="17" type="primary">LOC106745883</name>
</gene>
<dbReference type="GO" id="GO:0020037">
    <property type="term" value="F:heme binding"/>
    <property type="evidence" value="ECO:0007669"/>
    <property type="project" value="InterPro"/>
</dbReference>
<evidence type="ECO:0000256" key="14">
    <source>
        <dbReference type="RuleBase" id="RU000461"/>
    </source>
</evidence>